<evidence type="ECO:0000256" key="8">
    <source>
        <dbReference type="ARBA" id="ARBA00022840"/>
    </source>
</evidence>
<dbReference type="Pfam" id="PF07730">
    <property type="entry name" value="HisKA_3"/>
    <property type="match status" value="1"/>
</dbReference>
<dbReference type="Pfam" id="PF02518">
    <property type="entry name" value="HATPase_c"/>
    <property type="match status" value="1"/>
</dbReference>
<dbReference type="PANTHER" id="PTHR24421">
    <property type="entry name" value="NITRATE/NITRITE SENSOR PROTEIN NARX-RELATED"/>
    <property type="match status" value="1"/>
</dbReference>
<dbReference type="OrthoDB" id="5421862at2"/>
<dbReference type="SMART" id="SM00304">
    <property type="entry name" value="HAMP"/>
    <property type="match status" value="1"/>
</dbReference>
<dbReference type="STRING" id="1121390.SAMN02746041_02340"/>
<evidence type="ECO:0000256" key="5">
    <source>
        <dbReference type="ARBA" id="ARBA00022679"/>
    </source>
</evidence>
<keyword evidence="7 14" id="KW-0418">Kinase</keyword>
<evidence type="ECO:0000313" key="15">
    <source>
        <dbReference type="Proteomes" id="UP000192783"/>
    </source>
</evidence>
<comment type="catalytic activity">
    <reaction evidence="1">
        <text>ATP + protein L-histidine = ADP + protein N-phospho-L-histidine.</text>
        <dbReference type="EC" id="2.7.13.3"/>
    </reaction>
</comment>
<keyword evidence="15" id="KW-1185">Reference proteome</keyword>
<evidence type="ECO:0000256" key="10">
    <source>
        <dbReference type="SAM" id="MobiDB-lite"/>
    </source>
</evidence>
<dbReference type="InterPro" id="IPR050482">
    <property type="entry name" value="Sensor_HK_TwoCompSys"/>
</dbReference>
<dbReference type="GO" id="GO:0046983">
    <property type="term" value="F:protein dimerization activity"/>
    <property type="evidence" value="ECO:0007669"/>
    <property type="project" value="InterPro"/>
</dbReference>
<dbReference type="EC" id="2.7.13.3" evidence="3"/>
<name>A0A1W1XNB4_9BACT</name>
<dbReference type="GO" id="GO:0016020">
    <property type="term" value="C:membrane"/>
    <property type="evidence" value="ECO:0007669"/>
    <property type="project" value="UniProtKB-SubCell"/>
</dbReference>
<evidence type="ECO:0000256" key="4">
    <source>
        <dbReference type="ARBA" id="ARBA00022553"/>
    </source>
</evidence>
<keyword evidence="8" id="KW-0067">ATP-binding</keyword>
<accession>A0A1W1XNB4</accession>
<dbReference type="InterPro" id="IPR036890">
    <property type="entry name" value="HATPase_C_sf"/>
</dbReference>
<dbReference type="SUPFAM" id="SSF55874">
    <property type="entry name" value="ATPase domain of HSP90 chaperone/DNA topoisomerase II/histidine kinase"/>
    <property type="match status" value="1"/>
</dbReference>
<proteinExistence type="predicted"/>
<dbReference type="InterPro" id="IPR011712">
    <property type="entry name" value="Sig_transdc_His_kin_sub3_dim/P"/>
</dbReference>
<dbReference type="InterPro" id="IPR003660">
    <property type="entry name" value="HAMP_dom"/>
</dbReference>
<evidence type="ECO:0000256" key="1">
    <source>
        <dbReference type="ARBA" id="ARBA00000085"/>
    </source>
</evidence>
<feature type="compositionally biased region" description="Basic and acidic residues" evidence="10">
    <location>
        <begin position="605"/>
        <end position="615"/>
    </location>
</feature>
<dbReference type="Gene3D" id="6.10.340.10">
    <property type="match status" value="1"/>
</dbReference>
<evidence type="ECO:0000256" key="7">
    <source>
        <dbReference type="ARBA" id="ARBA00022777"/>
    </source>
</evidence>
<comment type="subcellular location">
    <subcellularLocation>
        <location evidence="2">Membrane</location>
    </subcellularLocation>
</comment>
<dbReference type="Gene3D" id="1.20.5.1930">
    <property type="match status" value="1"/>
</dbReference>
<evidence type="ECO:0000256" key="11">
    <source>
        <dbReference type="SAM" id="Phobius"/>
    </source>
</evidence>
<feature type="region of interest" description="Disordered" evidence="10">
    <location>
        <begin position="588"/>
        <end position="615"/>
    </location>
</feature>
<evidence type="ECO:0000256" key="2">
    <source>
        <dbReference type="ARBA" id="ARBA00004370"/>
    </source>
</evidence>
<dbReference type="CDD" id="cd06225">
    <property type="entry name" value="HAMP"/>
    <property type="match status" value="1"/>
</dbReference>
<keyword evidence="9" id="KW-0902">Two-component regulatory system</keyword>
<dbReference type="InterPro" id="IPR005467">
    <property type="entry name" value="His_kinase_dom"/>
</dbReference>
<dbReference type="GO" id="GO:0000155">
    <property type="term" value="F:phosphorelay sensor kinase activity"/>
    <property type="evidence" value="ECO:0007669"/>
    <property type="project" value="InterPro"/>
</dbReference>
<dbReference type="GO" id="GO:0005524">
    <property type="term" value="F:ATP binding"/>
    <property type="evidence" value="ECO:0007669"/>
    <property type="project" value="UniProtKB-KW"/>
</dbReference>
<dbReference type="AlphaFoldDB" id="A0A1W1XNB4"/>
<feature type="transmembrane region" description="Helical" evidence="11">
    <location>
        <begin position="299"/>
        <end position="322"/>
    </location>
</feature>
<organism evidence="14 15">
    <name type="scientific">Desulfacinum hydrothermale DSM 13146</name>
    <dbReference type="NCBI Taxonomy" id="1121390"/>
    <lineage>
        <taxon>Bacteria</taxon>
        <taxon>Pseudomonadati</taxon>
        <taxon>Thermodesulfobacteriota</taxon>
        <taxon>Syntrophobacteria</taxon>
        <taxon>Syntrophobacterales</taxon>
        <taxon>Syntrophobacteraceae</taxon>
        <taxon>Desulfacinum</taxon>
    </lineage>
</organism>
<keyword evidence="11" id="KW-0472">Membrane</keyword>
<keyword evidence="11" id="KW-0812">Transmembrane</keyword>
<dbReference type="SUPFAM" id="SSF158472">
    <property type="entry name" value="HAMP domain-like"/>
    <property type="match status" value="1"/>
</dbReference>
<evidence type="ECO:0000313" key="14">
    <source>
        <dbReference type="EMBL" id="SMC25470.1"/>
    </source>
</evidence>
<protein>
    <recommendedName>
        <fullName evidence="3">histidine kinase</fullName>
        <ecNumber evidence="3">2.7.13.3</ecNumber>
    </recommendedName>
</protein>
<keyword evidence="4" id="KW-0597">Phosphoprotein</keyword>
<dbReference type="Proteomes" id="UP000192783">
    <property type="component" value="Unassembled WGS sequence"/>
</dbReference>
<evidence type="ECO:0000259" key="12">
    <source>
        <dbReference type="PROSITE" id="PS50109"/>
    </source>
</evidence>
<keyword evidence="5" id="KW-0808">Transferase</keyword>
<keyword evidence="6" id="KW-0547">Nucleotide-binding</keyword>
<dbReference type="PANTHER" id="PTHR24421:SF10">
    <property type="entry name" value="NITRATE_NITRITE SENSOR PROTEIN NARQ"/>
    <property type="match status" value="1"/>
</dbReference>
<dbReference type="Pfam" id="PF00672">
    <property type="entry name" value="HAMP"/>
    <property type="match status" value="1"/>
</dbReference>
<dbReference type="SMART" id="SM00387">
    <property type="entry name" value="HATPase_c"/>
    <property type="match status" value="1"/>
</dbReference>
<feature type="transmembrane region" description="Helical" evidence="11">
    <location>
        <begin position="22"/>
        <end position="41"/>
    </location>
</feature>
<dbReference type="InterPro" id="IPR003594">
    <property type="entry name" value="HATPase_dom"/>
</dbReference>
<dbReference type="Gene3D" id="3.30.565.10">
    <property type="entry name" value="Histidine kinase-like ATPase, C-terminal domain"/>
    <property type="match status" value="1"/>
</dbReference>
<evidence type="ECO:0000256" key="9">
    <source>
        <dbReference type="ARBA" id="ARBA00023012"/>
    </source>
</evidence>
<sequence length="615" mass="68110">MKDSPAHGNPRWRSEVGIFSSLRVRLLLVVFVAFLPMWITLIREVDQRRQEALQRILSDSLNAAELAAVREEQAIEVTAQTLRAMARAVSSSTARCEVLADLAWDAMASSDRYLHFGLASSTGRILCRVQKVATPEAVSHKMWIHRNGAGGKLSIFYYRIPAIHRPALLVATPLEPVPDVPRAFLFASIDISRLARSSLPGKWAGDPTILFALVDESGTLAARRPDQRDLADALNRTLTDLGAGSKAVVRVIRDPSGAFWVCSRAPIHGRSQNAALGVLLAVPKDHVFQDVNTTRIRGLLAILTVTALALIIAWIMGGRVLWTPLTHLVDATDQIASGDLTVRSRLSERRDELGLLARAFNTMAAALEKREQDHLHAQETIRQNEQRLRRLGIHLQQIREEEQKRLAMEIHDDIGQILTALRFDLSWIRNHTATENPEKFQGRIARMFSLLDNGMESVHRLCGQLRPRILDDLGLAEAIRWQAEEFAKRTGIDCDTQGVDPVDLPTEHALALFRILQESLTNVARHAGARRVEVRMSAEIGEIRLVVRDDGRGIDPEACADPGAYGLMSMRERAAALGGSFHAVRHPDGGTVAEARLPLPSTASRENRTSKESST</sequence>
<dbReference type="PROSITE" id="PS50885">
    <property type="entry name" value="HAMP"/>
    <property type="match status" value="1"/>
</dbReference>
<feature type="domain" description="Histidine kinase" evidence="12">
    <location>
        <begin position="512"/>
        <end position="601"/>
    </location>
</feature>
<evidence type="ECO:0000256" key="6">
    <source>
        <dbReference type="ARBA" id="ARBA00022741"/>
    </source>
</evidence>
<evidence type="ECO:0000259" key="13">
    <source>
        <dbReference type="PROSITE" id="PS50885"/>
    </source>
</evidence>
<reference evidence="14 15" key="1">
    <citation type="submission" date="2017-04" db="EMBL/GenBank/DDBJ databases">
        <authorList>
            <person name="Afonso C.L."/>
            <person name="Miller P.J."/>
            <person name="Scott M.A."/>
            <person name="Spackman E."/>
            <person name="Goraichik I."/>
            <person name="Dimitrov K.M."/>
            <person name="Suarez D.L."/>
            <person name="Swayne D.E."/>
        </authorList>
    </citation>
    <scope>NUCLEOTIDE SEQUENCE [LARGE SCALE GENOMIC DNA]</scope>
    <source>
        <strain evidence="14 15">DSM 13146</strain>
    </source>
</reference>
<gene>
    <name evidence="14" type="ORF">SAMN02746041_02340</name>
</gene>
<feature type="domain" description="HAMP" evidence="13">
    <location>
        <begin position="319"/>
        <end position="372"/>
    </location>
</feature>
<evidence type="ECO:0000256" key="3">
    <source>
        <dbReference type="ARBA" id="ARBA00012438"/>
    </source>
</evidence>
<dbReference type="PROSITE" id="PS50109">
    <property type="entry name" value="HIS_KIN"/>
    <property type="match status" value="1"/>
</dbReference>
<dbReference type="CDD" id="cd16917">
    <property type="entry name" value="HATPase_UhpB-NarQ-NarX-like"/>
    <property type="match status" value="1"/>
</dbReference>
<keyword evidence="11" id="KW-1133">Transmembrane helix</keyword>
<dbReference type="EMBL" id="FWXF01000013">
    <property type="protein sequence ID" value="SMC25470.1"/>
    <property type="molecule type" value="Genomic_DNA"/>
</dbReference>